<protein>
    <submittedName>
        <fullName evidence="2">Exo-alpha-sialidase</fullName>
    </submittedName>
</protein>
<organism evidence="2 3">
    <name type="scientific">Devosia nanyangense</name>
    <dbReference type="NCBI Taxonomy" id="1228055"/>
    <lineage>
        <taxon>Bacteria</taxon>
        <taxon>Pseudomonadati</taxon>
        <taxon>Pseudomonadota</taxon>
        <taxon>Alphaproteobacteria</taxon>
        <taxon>Hyphomicrobiales</taxon>
        <taxon>Devosiaceae</taxon>
        <taxon>Devosia</taxon>
    </lineage>
</organism>
<dbReference type="InterPro" id="IPR052025">
    <property type="entry name" value="Xyloglucanase_GH74"/>
</dbReference>
<dbReference type="SUPFAM" id="SSF110296">
    <property type="entry name" value="Oligoxyloglucan reducing end-specific cellobiohydrolase"/>
    <property type="match status" value="1"/>
</dbReference>
<dbReference type="GO" id="GO:0010411">
    <property type="term" value="P:xyloglucan metabolic process"/>
    <property type="evidence" value="ECO:0007669"/>
    <property type="project" value="TreeGrafter"/>
</dbReference>
<evidence type="ECO:0000313" key="3">
    <source>
        <dbReference type="Proteomes" id="UP000782610"/>
    </source>
</evidence>
<keyword evidence="1" id="KW-0732">Signal</keyword>
<feature type="chain" id="PRO_5037113080" evidence="1">
    <location>
        <begin position="23"/>
        <end position="289"/>
    </location>
</feature>
<evidence type="ECO:0000313" key="2">
    <source>
        <dbReference type="EMBL" id="MBI4923158.1"/>
    </source>
</evidence>
<dbReference type="InterPro" id="IPR015943">
    <property type="entry name" value="WD40/YVTN_repeat-like_dom_sf"/>
</dbReference>
<name>A0A933L3A1_9HYPH</name>
<feature type="signal peptide" evidence="1">
    <location>
        <begin position="1"/>
        <end position="22"/>
    </location>
</feature>
<gene>
    <name evidence="2" type="ORF">HY834_15555</name>
</gene>
<dbReference type="PANTHER" id="PTHR43739:SF5">
    <property type="entry name" value="EXO-ALPHA-SIALIDASE"/>
    <property type="match status" value="1"/>
</dbReference>
<sequence length="289" mass="29606">MSRWSFGVLAGAALAASGLSTAAFSEESVPLAEVAHIHGVGFDPKDPSRVLLATHFGVIVATGDGMATPLSVTSDDFMGFTTVPGRSDLLVASGHPGTGRGNMGFITSEDGGVTWRQVSEGSDGPVDFHALTVSPANPDVLYGLYHGIQVSRDGGRTWGLAGAGPAAVIDLAASSVDENMVFAATGAGLYRSTDGAETWELVGPVAPMTMVEAGPDGTVYAFVAGNGLYSLNPAAEQWTALNESLGGQEFLHMAADGSVEGHLVAATHASEVLESRDGGRTWAPYGTPR</sequence>
<dbReference type="AlphaFoldDB" id="A0A933L3A1"/>
<proteinExistence type="predicted"/>
<comment type="caution">
    <text evidence="2">The sequence shown here is derived from an EMBL/GenBank/DDBJ whole genome shotgun (WGS) entry which is preliminary data.</text>
</comment>
<dbReference type="CDD" id="cd15482">
    <property type="entry name" value="Sialidase_non-viral"/>
    <property type="match status" value="1"/>
</dbReference>
<dbReference type="Gene3D" id="2.130.10.10">
    <property type="entry name" value="YVTN repeat-like/Quinoprotein amine dehydrogenase"/>
    <property type="match status" value="1"/>
</dbReference>
<reference evidence="2" key="1">
    <citation type="submission" date="2020-07" db="EMBL/GenBank/DDBJ databases">
        <title>Huge and variable diversity of episymbiotic CPR bacteria and DPANN archaea in groundwater ecosystems.</title>
        <authorList>
            <person name="He C.Y."/>
            <person name="Keren R."/>
            <person name="Whittaker M."/>
            <person name="Farag I.F."/>
            <person name="Doudna J."/>
            <person name="Cate J.H.D."/>
            <person name="Banfield J.F."/>
        </authorList>
    </citation>
    <scope>NUCLEOTIDE SEQUENCE</scope>
    <source>
        <strain evidence="2">NC_groundwater_1586_Pr3_B-0.1um_66_15</strain>
    </source>
</reference>
<dbReference type="NCBIfam" id="NF045728">
    <property type="entry name" value="glycosyl_F510_1955"/>
    <property type="match status" value="1"/>
</dbReference>
<dbReference type="InterPro" id="IPR054817">
    <property type="entry name" value="Glycosyl_F510_1955-like"/>
</dbReference>
<dbReference type="EMBL" id="JACRAF010000046">
    <property type="protein sequence ID" value="MBI4923158.1"/>
    <property type="molecule type" value="Genomic_DNA"/>
</dbReference>
<accession>A0A933L3A1</accession>
<dbReference type="Proteomes" id="UP000782610">
    <property type="component" value="Unassembled WGS sequence"/>
</dbReference>
<evidence type="ECO:0000256" key="1">
    <source>
        <dbReference type="SAM" id="SignalP"/>
    </source>
</evidence>
<dbReference type="PANTHER" id="PTHR43739">
    <property type="entry name" value="XYLOGLUCANASE (EUROFUNG)"/>
    <property type="match status" value="1"/>
</dbReference>